<feature type="region of interest" description="Disordered" evidence="1">
    <location>
        <begin position="120"/>
        <end position="174"/>
    </location>
</feature>
<dbReference type="PANTHER" id="PTHR47906">
    <property type="entry name" value="OSJNBB0050O03.9 PROTEIN-RELATED"/>
    <property type="match status" value="1"/>
</dbReference>
<reference evidence="2" key="1">
    <citation type="submission" date="2020-05" db="EMBL/GenBank/DDBJ databases">
        <title>WGS assembly of Panicum virgatum.</title>
        <authorList>
            <person name="Lovell J.T."/>
            <person name="Jenkins J."/>
            <person name="Shu S."/>
            <person name="Juenger T.E."/>
            <person name="Schmutz J."/>
        </authorList>
    </citation>
    <scope>NUCLEOTIDE SEQUENCE</scope>
    <source>
        <strain evidence="2">AP13</strain>
    </source>
</reference>
<comment type="caution">
    <text evidence="2">The sequence shown here is derived from an EMBL/GenBank/DDBJ whole genome shotgun (WGS) entry which is preliminary data.</text>
</comment>
<dbReference type="PANTHER" id="PTHR47906:SF5">
    <property type="entry name" value="OS05G0118600 PROTEIN"/>
    <property type="match status" value="1"/>
</dbReference>
<evidence type="ECO:0000313" key="2">
    <source>
        <dbReference type="EMBL" id="KAG2629176.1"/>
    </source>
</evidence>
<dbReference type="Proteomes" id="UP000823388">
    <property type="component" value="Chromosome 3K"/>
</dbReference>
<organism evidence="2 3">
    <name type="scientific">Panicum virgatum</name>
    <name type="common">Blackwell switchgrass</name>
    <dbReference type="NCBI Taxonomy" id="38727"/>
    <lineage>
        <taxon>Eukaryota</taxon>
        <taxon>Viridiplantae</taxon>
        <taxon>Streptophyta</taxon>
        <taxon>Embryophyta</taxon>
        <taxon>Tracheophyta</taxon>
        <taxon>Spermatophyta</taxon>
        <taxon>Magnoliopsida</taxon>
        <taxon>Liliopsida</taxon>
        <taxon>Poales</taxon>
        <taxon>Poaceae</taxon>
        <taxon>PACMAD clade</taxon>
        <taxon>Panicoideae</taxon>
        <taxon>Panicodae</taxon>
        <taxon>Paniceae</taxon>
        <taxon>Panicinae</taxon>
        <taxon>Panicum</taxon>
        <taxon>Panicum sect. Hiantes</taxon>
    </lineage>
</organism>
<dbReference type="AlphaFoldDB" id="A0A8T0V6R2"/>
<proteinExistence type="predicted"/>
<evidence type="ECO:0000256" key="1">
    <source>
        <dbReference type="SAM" id="MobiDB-lite"/>
    </source>
</evidence>
<feature type="compositionally biased region" description="Basic and acidic residues" evidence="1">
    <location>
        <begin position="157"/>
        <end position="170"/>
    </location>
</feature>
<sequence>MGVTATQVERHFRHYKENWKFVATALAKSGNTFDTARSMVIISESEKAKLKDRARRLLAKPIKFYNEMQELFLNSSADGSLAMDATTCTNDTQANDTQGDEDNDYDDDIFNDLSNYAQPVDDLGDDSDTLPSPISGKPIFASQVAENSSSGSGMKRLRGEGKHAKRDGRPKSRMSKIGDTIATTLVTLQHEIKKPAPPPPAMPNSDGILWQRLENMTLTTDQKLMVGTFLAHKDQKGMRGFLSSSAEVTFQSWVFKFLSDAGL</sequence>
<evidence type="ECO:0000313" key="3">
    <source>
        <dbReference type="Proteomes" id="UP000823388"/>
    </source>
</evidence>
<name>A0A8T0V6R2_PANVG</name>
<gene>
    <name evidence="2" type="ORF">PVAP13_3KG398701</name>
</gene>
<keyword evidence="3" id="KW-1185">Reference proteome</keyword>
<accession>A0A8T0V6R2</accession>
<dbReference type="EMBL" id="CM029041">
    <property type="protein sequence ID" value="KAG2629176.1"/>
    <property type="molecule type" value="Genomic_DNA"/>
</dbReference>
<protein>
    <submittedName>
        <fullName evidence="2">Uncharacterized protein</fullName>
    </submittedName>
</protein>